<comment type="caution">
    <text evidence="1">The sequence shown here is derived from an EMBL/GenBank/DDBJ whole genome shotgun (WGS) entry which is preliminary data.</text>
</comment>
<organism evidence="1 2">
    <name type="scientific">Flavobacterium suzhouense</name>
    <dbReference type="NCBI Taxonomy" id="1529638"/>
    <lineage>
        <taxon>Bacteria</taxon>
        <taxon>Pseudomonadati</taxon>
        <taxon>Bacteroidota</taxon>
        <taxon>Flavobacteriia</taxon>
        <taxon>Flavobacteriales</taxon>
        <taxon>Flavobacteriaceae</taxon>
        <taxon>Flavobacterium</taxon>
    </lineage>
</organism>
<reference evidence="2" key="1">
    <citation type="journal article" date="2019" name="Int. J. Syst. Evol. Microbiol.">
        <title>The Global Catalogue of Microorganisms (GCM) 10K type strain sequencing project: providing services to taxonomists for standard genome sequencing and annotation.</title>
        <authorList>
            <consortium name="The Broad Institute Genomics Platform"/>
            <consortium name="The Broad Institute Genome Sequencing Center for Infectious Disease"/>
            <person name="Wu L."/>
            <person name="Ma J."/>
        </authorList>
    </citation>
    <scope>NUCLEOTIDE SEQUENCE [LARGE SCALE GENOMIC DNA]</scope>
    <source>
        <strain evidence="2">KCTC 42107</strain>
    </source>
</reference>
<dbReference type="EMBL" id="JBHUMD010000017">
    <property type="protein sequence ID" value="MFD2602246.1"/>
    <property type="molecule type" value="Genomic_DNA"/>
</dbReference>
<dbReference type="RefSeq" id="WP_379820724.1">
    <property type="nucleotide sequence ID" value="NZ_JBHUMD010000017.1"/>
</dbReference>
<sequence>MEVYFVILRLPDNCGHKFIDGVSPHHFWEKTSRALNEKQAQIVSVRTDTGGAEELRDYVTGKDFSSYFVFYLMMEKQDIKNHELILQKADDIIKVGNSELLIDADDNFQLVTIDYNDVSDFPQNLGSGNPQLSA</sequence>
<proteinExistence type="predicted"/>
<name>A0ABW5NU60_9FLAO</name>
<dbReference type="Proteomes" id="UP001597480">
    <property type="component" value="Unassembled WGS sequence"/>
</dbReference>
<evidence type="ECO:0000313" key="2">
    <source>
        <dbReference type="Proteomes" id="UP001597480"/>
    </source>
</evidence>
<evidence type="ECO:0000313" key="1">
    <source>
        <dbReference type="EMBL" id="MFD2602246.1"/>
    </source>
</evidence>
<gene>
    <name evidence="1" type="ORF">ACFSR3_09280</name>
</gene>
<protein>
    <submittedName>
        <fullName evidence="1">Uncharacterized protein</fullName>
    </submittedName>
</protein>
<keyword evidence="2" id="KW-1185">Reference proteome</keyword>
<accession>A0ABW5NU60</accession>